<feature type="domain" description="N-acetyltransferase" evidence="1">
    <location>
        <begin position="137"/>
        <end position="289"/>
    </location>
</feature>
<sequence length="289" mass="33146">MYTVKENISPEVIGEFLQSRKLTLDVPYQFSLGLFENSRLQGVLLYEDSLWESQMLQKKVMNVKLFAANRTGQLKKLFRSFYSVRQMDETDLISVRVPAEDIDAVHVIQQQPSSYFVGSFLKMAKPPSFYDKTPPFFEIGPPEPEDTEAICELARDSFTKSEYFQDPLLSREAANKIYQEWTRNNLNGRAAVNVAAKSNGEIIGYIQGLSKGDECILDLMAVKPGFEGRRIGFHLLANVIEHLETLKHKTVTVGTQLHNVRAIRLFERMGFTAEQSYYDYHIWPNKEAK</sequence>
<dbReference type="Proteomes" id="UP001067121">
    <property type="component" value="Unassembled WGS sequence"/>
</dbReference>
<dbReference type="InterPro" id="IPR050276">
    <property type="entry name" value="MshD_Acetyltransferase"/>
</dbReference>
<organism evidence="2 3">
    <name type="scientific">Bacillus vallismortis</name>
    <dbReference type="NCBI Taxonomy" id="72361"/>
    <lineage>
        <taxon>Bacteria</taxon>
        <taxon>Bacillati</taxon>
        <taxon>Bacillota</taxon>
        <taxon>Bacilli</taxon>
        <taxon>Bacillales</taxon>
        <taxon>Bacillaceae</taxon>
        <taxon>Bacillus</taxon>
    </lineage>
</organism>
<accession>A0AAP3FWD1</accession>
<dbReference type="InterPro" id="IPR000182">
    <property type="entry name" value="GNAT_dom"/>
</dbReference>
<comment type="caution">
    <text evidence="2">The sequence shown here is derived from an EMBL/GenBank/DDBJ whole genome shotgun (WGS) entry which is preliminary data.</text>
</comment>
<evidence type="ECO:0000313" key="3">
    <source>
        <dbReference type="Proteomes" id="UP001067121"/>
    </source>
</evidence>
<dbReference type="SUPFAM" id="SSF55729">
    <property type="entry name" value="Acyl-CoA N-acyltransferases (Nat)"/>
    <property type="match status" value="1"/>
</dbReference>
<proteinExistence type="predicted"/>
<dbReference type="PANTHER" id="PTHR43617">
    <property type="entry name" value="L-AMINO ACID N-ACETYLTRANSFERASE"/>
    <property type="match status" value="1"/>
</dbReference>
<protein>
    <submittedName>
        <fullName evidence="2">GNAT family N-acetyltransferase</fullName>
    </submittedName>
</protein>
<reference evidence="2" key="1">
    <citation type="submission" date="2022-02" db="EMBL/GenBank/DDBJ databases">
        <title>Crop Bioprotection Bacillus Genome Sequencing.</title>
        <authorList>
            <person name="Dunlap C."/>
        </authorList>
    </citation>
    <scope>NUCLEOTIDE SEQUENCE</scope>
    <source>
        <strain evidence="2">98-1</strain>
    </source>
</reference>
<dbReference type="AlphaFoldDB" id="A0AAP3FWD1"/>
<evidence type="ECO:0000259" key="1">
    <source>
        <dbReference type="PROSITE" id="PS51186"/>
    </source>
</evidence>
<dbReference type="GO" id="GO:0016747">
    <property type="term" value="F:acyltransferase activity, transferring groups other than amino-acyl groups"/>
    <property type="evidence" value="ECO:0007669"/>
    <property type="project" value="InterPro"/>
</dbReference>
<dbReference type="InterPro" id="IPR016181">
    <property type="entry name" value="Acyl_CoA_acyltransferase"/>
</dbReference>
<dbReference type="EMBL" id="JALAOH010000062">
    <property type="protein sequence ID" value="MCY8318472.1"/>
    <property type="molecule type" value="Genomic_DNA"/>
</dbReference>
<dbReference type="Gene3D" id="3.40.630.30">
    <property type="match status" value="1"/>
</dbReference>
<dbReference type="PROSITE" id="PS51186">
    <property type="entry name" value="GNAT"/>
    <property type="match status" value="1"/>
</dbReference>
<dbReference type="PANTHER" id="PTHR43617:SF33">
    <property type="entry name" value="SPORE COAT POLYSACCHARIDE BIOSYNTHESIS PROTEIN SPSD"/>
    <property type="match status" value="1"/>
</dbReference>
<dbReference type="CDD" id="cd04301">
    <property type="entry name" value="NAT_SF"/>
    <property type="match status" value="1"/>
</dbReference>
<dbReference type="Pfam" id="PF00583">
    <property type="entry name" value="Acetyltransf_1"/>
    <property type="match status" value="1"/>
</dbReference>
<dbReference type="RefSeq" id="WP_268544622.1">
    <property type="nucleotide sequence ID" value="NZ_JALAOH010000062.1"/>
</dbReference>
<name>A0AAP3FWD1_BACVA</name>
<gene>
    <name evidence="2" type="ORF">MOC71_17440</name>
</gene>
<evidence type="ECO:0000313" key="2">
    <source>
        <dbReference type="EMBL" id="MCY8318472.1"/>
    </source>
</evidence>